<comment type="caution">
    <text evidence="1">The sequence shown here is derived from an EMBL/GenBank/DDBJ whole genome shotgun (WGS) entry which is preliminary data.</text>
</comment>
<reference evidence="1 2" key="1">
    <citation type="submission" date="2018-11" db="EMBL/GenBank/DDBJ databases">
        <title>Vibrio LJC006 sp. nov., isolated from seawater during the bloom of the enteromorpha.</title>
        <authorList>
            <person name="Liang J."/>
        </authorList>
    </citation>
    <scope>NUCLEOTIDE SEQUENCE [LARGE SCALE GENOMIC DNA]</scope>
    <source>
        <strain evidence="1 2">LJC006</strain>
    </source>
</reference>
<protein>
    <submittedName>
        <fullName evidence="1">Uncharacterized protein</fullName>
    </submittedName>
</protein>
<name>A0A3N9U2R9_9VIBR</name>
<keyword evidence="2" id="KW-1185">Reference proteome</keyword>
<dbReference type="EMBL" id="RJVQ01000007">
    <property type="protein sequence ID" value="RQW62246.1"/>
    <property type="molecule type" value="Genomic_DNA"/>
</dbReference>
<dbReference type="RefSeq" id="WP_124938238.1">
    <property type="nucleotide sequence ID" value="NZ_RJVQ01000007.1"/>
</dbReference>
<gene>
    <name evidence="1" type="ORF">EES38_16155</name>
</gene>
<sequence length="87" mass="10482">MKIEHIETEKGEEIINTLKKAGWKVSDQYNWFAFEKGIDFDSYTLKKGEEELSFEWSNWFSWRIQGTERLIHNLMNQFELFNTAEQA</sequence>
<dbReference type="Proteomes" id="UP000281112">
    <property type="component" value="Unassembled WGS sequence"/>
</dbReference>
<organism evidence="1 2">
    <name type="scientific">Vibrio viridaestus</name>
    <dbReference type="NCBI Taxonomy" id="2487322"/>
    <lineage>
        <taxon>Bacteria</taxon>
        <taxon>Pseudomonadati</taxon>
        <taxon>Pseudomonadota</taxon>
        <taxon>Gammaproteobacteria</taxon>
        <taxon>Vibrionales</taxon>
        <taxon>Vibrionaceae</taxon>
        <taxon>Vibrio</taxon>
    </lineage>
</organism>
<proteinExistence type="predicted"/>
<evidence type="ECO:0000313" key="1">
    <source>
        <dbReference type="EMBL" id="RQW62246.1"/>
    </source>
</evidence>
<accession>A0A3N9U2R9</accession>
<evidence type="ECO:0000313" key="2">
    <source>
        <dbReference type="Proteomes" id="UP000281112"/>
    </source>
</evidence>
<dbReference type="OrthoDB" id="6401505at2"/>
<dbReference type="AlphaFoldDB" id="A0A3N9U2R9"/>